<comment type="caution">
    <text evidence="5">The sequence shown here is derived from an EMBL/GenBank/DDBJ whole genome shotgun (WGS) entry which is preliminary data.</text>
</comment>
<sequence length="1133" mass="119843">MADTNLVTLDDKYQLNQGRALVSGRQALVRLPIIQRALDRRLGLNTAGYISGYRGSPLGGYDAELWKAADFLKANDIIFEPGLNEDLALTAVAGTQQLDFVPGRRFDGVFGFWYGKGPGVDRSGDAIKHANLQGTAPAGGVVLIFGDDHAGKSSTTAHQSDLTLASWEVPVLYPASVADILELGLAAVAMSRFSGLLVGLKLVNETAEATGVLDMTPPPAFATPDMPTPAGGVHIRPEALAMQQQDVRLLRHKLPRAQAFARANRLDRVTFGSTSPRFLVATSGKAYADVLAALALLGLDDAAAQRLGLGVYKIALVFPLDPDGLDVASQAADEIFFVEEKRAHAELQAKLHFFGRGTRPRISGKATPDGMPLLPADLPLNEATVAAALADRLQASLADIDAVVPGFASAVDKVRALVARPVAPPATVRRPAFCPGCPHNTSTKVPAGSVGATGIGCHGMAVFHPERNPIPMGHMGAEGASWIGLSKYTDTAHIFQNLGDGTYNHSGSLAIRAAVQAKATLTYKILFNDAVAMTGGQPVEGGLTVSRIVQQVRAEGVGRVVVVSDDPDRFTAEPLPSATELRHRDDLAAVQEDLRREKGVSVLIYDQVCAAEKRRRRKAGTFPEPDRRVFINALVCEGCGDCSTQSNCMAVQPLETDLGRKRKIDQSACNKDFSCLKGFCPSFVTIEGGRPRRSATAVADMPLPPPPVLPDLGDRFDMVIAGIGGTGVVTVSAILGMAARIAGLGVSLFDMTGLSQKGGAVFSHVRFSRDVAETLAAKVGPGQADLVLACDLIAAVQPECLSTVAPGTLIAGNADMTATAAFQVHRDQTIDQGRLTAVLAAAAGDEVRLVPATRLAEALLGDSISANMLMLGYVWQLGGIPLTLDTIEQAITLNGKAVSANLKAFAAGRRAAVSSGDTPPLEAPPTLETFVQIRTADLTRYWNQAYAARYAALVDAARRAAAALAGGDDLVWAVARAAYKLMAYKDEYEVARLYADGRFGAALSREFQDVRALRFHLAPPLFAPMDPHTGLPRKITVGGWVMPVFRLLAALKGLREGPFDLFGRTPERRLERSLRDTYLAVMENVIATVTADTLDAAVAVAGAPLDVRGYGHVKAPSAEALLARLTGLLPGVA</sequence>
<protein>
    <submittedName>
        <fullName evidence="5">Indolepyruvate ferredoxin oxidoreductase</fullName>
        <ecNumber evidence="5">1.2.7.8</ecNumber>
    </submittedName>
</protein>
<dbReference type="Gene3D" id="3.40.50.970">
    <property type="match status" value="1"/>
</dbReference>
<dbReference type="Pfam" id="PF02775">
    <property type="entry name" value="TPP_enzyme_C"/>
    <property type="match status" value="1"/>
</dbReference>
<dbReference type="NCBIfam" id="NF009589">
    <property type="entry name" value="PRK13030.1"/>
    <property type="match status" value="1"/>
</dbReference>
<dbReference type="GO" id="GO:0044281">
    <property type="term" value="P:small molecule metabolic process"/>
    <property type="evidence" value="ECO:0007669"/>
    <property type="project" value="UniProtKB-ARBA"/>
</dbReference>
<dbReference type="InterPro" id="IPR046667">
    <property type="entry name" value="DUF6537"/>
</dbReference>
<name>A0A7X0AY04_9PROT</name>
<evidence type="ECO:0000313" key="6">
    <source>
        <dbReference type="Proteomes" id="UP000539175"/>
    </source>
</evidence>
<dbReference type="InterPro" id="IPR051457">
    <property type="entry name" value="2-oxoacid:Fd_oxidoreductase"/>
</dbReference>
<dbReference type="GO" id="GO:0030976">
    <property type="term" value="F:thiamine pyrophosphate binding"/>
    <property type="evidence" value="ECO:0007669"/>
    <property type="project" value="InterPro"/>
</dbReference>
<dbReference type="Proteomes" id="UP000539175">
    <property type="component" value="Unassembled WGS sequence"/>
</dbReference>
<evidence type="ECO:0000259" key="2">
    <source>
        <dbReference type="Pfam" id="PF01558"/>
    </source>
</evidence>
<dbReference type="EMBL" id="JACIIZ010000006">
    <property type="protein sequence ID" value="MBB6252143.1"/>
    <property type="molecule type" value="Genomic_DNA"/>
</dbReference>
<dbReference type="Pfam" id="PF01558">
    <property type="entry name" value="POR"/>
    <property type="match status" value="1"/>
</dbReference>
<reference evidence="5 6" key="1">
    <citation type="submission" date="2020-08" db="EMBL/GenBank/DDBJ databases">
        <title>Genomic Encyclopedia of Type Strains, Phase IV (KMG-IV): sequencing the most valuable type-strain genomes for metagenomic binning, comparative biology and taxonomic classification.</title>
        <authorList>
            <person name="Goeker M."/>
        </authorList>
    </citation>
    <scope>NUCLEOTIDE SEQUENCE [LARGE SCALE GENOMIC DNA]</scope>
    <source>
        <strain evidence="5 6">DSM 22198</strain>
    </source>
</reference>
<keyword evidence="6" id="KW-1185">Reference proteome</keyword>
<dbReference type="Gene3D" id="3.40.920.10">
    <property type="entry name" value="Pyruvate-ferredoxin oxidoreductase, PFOR, domain III"/>
    <property type="match status" value="1"/>
</dbReference>
<dbReference type="InterPro" id="IPR002880">
    <property type="entry name" value="Pyrv_Fd/Flavodoxin_OxRdtase_N"/>
</dbReference>
<feature type="domain" description="Pyruvate/ketoisovalerate oxidoreductase catalytic" evidence="2">
    <location>
        <begin position="724"/>
        <end position="909"/>
    </location>
</feature>
<gene>
    <name evidence="5" type="ORF">FHS74_002703</name>
</gene>
<dbReference type="EC" id="1.2.7.8" evidence="5"/>
<dbReference type="PANTHER" id="PTHR48084:SF3">
    <property type="entry name" value="SUBUNIT OF PYRUVATE:FLAVODOXIN OXIDOREDUCTASE"/>
    <property type="match status" value="1"/>
</dbReference>
<dbReference type="InterPro" id="IPR019752">
    <property type="entry name" value="Pyrv/ketoisovalerate_OxRed_cat"/>
</dbReference>
<keyword evidence="5" id="KW-0670">Pyruvate</keyword>
<dbReference type="InterPro" id="IPR002869">
    <property type="entry name" value="Pyrv_flavodox_OxRed_cen"/>
</dbReference>
<dbReference type="CDD" id="cd07034">
    <property type="entry name" value="TPP_PYR_PFOR_IOR-alpha_like"/>
    <property type="match status" value="1"/>
</dbReference>
<dbReference type="InterPro" id="IPR011766">
    <property type="entry name" value="TPP_enzyme_TPP-bd"/>
</dbReference>
<accession>A0A7X0AY04</accession>
<dbReference type="PANTHER" id="PTHR48084">
    <property type="entry name" value="2-OXOGLUTARATE OXIDOREDUCTASE SUBUNIT KORB-RELATED"/>
    <property type="match status" value="1"/>
</dbReference>
<evidence type="ECO:0000256" key="1">
    <source>
        <dbReference type="ARBA" id="ARBA00023002"/>
    </source>
</evidence>
<dbReference type="NCBIfam" id="NF009588">
    <property type="entry name" value="PRK13029.1"/>
    <property type="match status" value="1"/>
</dbReference>
<dbReference type="SUPFAM" id="SSF52518">
    <property type="entry name" value="Thiamin diphosphate-binding fold (THDP-binding)"/>
    <property type="match status" value="2"/>
</dbReference>
<feature type="domain" description="Thiamine pyrophosphate enzyme TPP-binding" evidence="3">
    <location>
        <begin position="454"/>
        <end position="542"/>
    </location>
</feature>
<feature type="domain" description="DUF6537" evidence="4">
    <location>
        <begin position="928"/>
        <end position="1124"/>
    </location>
</feature>
<evidence type="ECO:0000313" key="5">
    <source>
        <dbReference type="EMBL" id="MBB6252143.1"/>
    </source>
</evidence>
<dbReference type="AlphaFoldDB" id="A0A7X0AY04"/>
<dbReference type="GO" id="GO:0043805">
    <property type="term" value="F:indolepyruvate ferredoxin oxidoreductase activity"/>
    <property type="evidence" value="ECO:0007669"/>
    <property type="project" value="UniProtKB-EC"/>
</dbReference>
<dbReference type="GO" id="GO:0045333">
    <property type="term" value="P:cellular respiration"/>
    <property type="evidence" value="ECO:0007669"/>
    <property type="project" value="UniProtKB-ARBA"/>
</dbReference>
<evidence type="ECO:0000259" key="3">
    <source>
        <dbReference type="Pfam" id="PF02775"/>
    </source>
</evidence>
<dbReference type="SUPFAM" id="SSF53323">
    <property type="entry name" value="Pyruvate-ferredoxin oxidoreductase, PFOR, domain III"/>
    <property type="match status" value="1"/>
</dbReference>
<organism evidence="5 6">
    <name type="scientific">Nitrospirillum iridis</name>
    <dbReference type="NCBI Taxonomy" id="765888"/>
    <lineage>
        <taxon>Bacteria</taxon>
        <taxon>Pseudomonadati</taxon>
        <taxon>Pseudomonadota</taxon>
        <taxon>Alphaproteobacteria</taxon>
        <taxon>Rhodospirillales</taxon>
        <taxon>Azospirillaceae</taxon>
        <taxon>Nitrospirillum</taxon>
    </lineage>
</organism>
<evidence type="ECO:0000259" key="4">
    <source>
        <dbReference type="Pfam" id="PF20169"/>
    </source>
</evidence>
<proteinExistence type="predicted"/>
<keyword evidence="1 5" id="KW-0560">Oxidoreductase</keyword>
<dbReference type="InterPro" id="IPR029061">
    <property type="entry name" value="THDP-binding"/>
</dbReference>
<dbReference type="Pfam" id="PF20169">
    <property type="entry name" value="DUF6537"/>
    <property type="match status" value="1"/>
</dbReference>